<evidence type="ECO:0000256" key="1">
    <source>
        <dbReference type="SAM" id="SignalP"/>
    </source>
</evidence>
<accession>A0A0D1C2J4</accession>
<dbReference type="EMBL" id="CM003150">
    <property type="protein sequence ID" value="KIS67992.1"/>
    <property type="molecule type" value="Genomic_DNA"/>
</dbReference>
<sequence length="164" mass="18540">MRTNPRSFLISALACTAAYSLVVPSTSHSQHLRGDKVTDVSGGPPSRWWFNYLNKYSGPIPDILSGNMLIRDQYQHFRHRIRALEEIRIAVLQHNPMLNSNDKLVLSRPFYNWNSLVLSVDGQNLRIDNPHALNRAALGFQMDSKTIGEADKLIFDLVTKGLVP</sequence>
<reference evidence="2 3" key="1">
    <citation type="journal article" date="2006" name="Nature">
        <title>Insights from the genome of the biotrophic fungal plant pathogen Ustilago maydis.</title>
        <authorList>
            <person name="Kamper J."/>
            <person name="Kahmann R."/>
            <person name="Bolker M."/>
            <person name="Ma L.J."/>
            <person name="Brefort T."/>
            <person name="Saville B.J."/>
            <person name="Banuett F."/>
            <person name="Kronstad J.W."/>
            <person name="Gold S.E."/>
            <person name="Muller O."/>
            <person name="Perlin M.H."/>
            <person name="Wosten H.A."/>
            <person name="de Vries R."/>
            <person name="Ruiz-Herrera J."/>
            <person name="Reynaga-Pena C.G."/>
            <person name="Snetselaar K."/>
            <person name="McCann M."/>
            <person name="Perez-Martin J."/>
            <person name="Feldbrugge M."/>
            <person name="Basse C.W."/>
            <person name="Steinberg G."/>
            <person name="Ibeas J.I."/>
            <person name="Holloman W."/>
            <person name="Guzman P."/>
            <person name="Farman M."/>
            <person name="Stajich J.E."/>
            <person name="Sentandreu R."/>
            <person name="Gonzalez-Prieto J.M."/>
            <person name="Kennell J.C."/>
            <person name="Molina L."/>
            <person name="Schirawski J."/>
            <person name="Mendoza-Mendoza A."/>
            <person name="Greilinger D."/>
            <person name="Munch K."/>
            <person name="Rossel N."/>
            <person name="Scherer M."/>
            <person name="Vranes M."/>
            <person name="Ladendorf O."/>
            <person name="Vincon V."/>
            <person name="Fuchs U."/>
            <person name="Sandrock B."/>
            <person name="Meng S."/>
            <person name="Ho E.C."/>
            <person name="Cahill M.J."/>
            <person name="Boyce K.J."/>
            <person name="Klose J."/>
            <person name="Klosterman S.J."/>
            <person name="Deelstra H.J."/>
            <person name="Ortiz-Castellanos L."/>
            <person name="Li W."/>
            <person name="Sanchez-Alonso P."/>
            <person name="Schreier P.H."/>
            <person name="Hauser-Hahn I."/>
            <person name="Vaupel M."/>
            <person name="Koopmann E."/>
            <person name="Friedrich G."/>
            <person name="Voss H."/>
            <person name="Schluter T."/>
            <person name="Margolis J."/>
            <person name="Platt D."/>
            <person name="Swimmer C."/>
            <person name="Gnirke A."/>
            <person name="Chen F."/>
            <person name="Vysotskaia V."/>
            <person name="Mannhaupt G."/>
            <person name="Guldener U."/>
            <person name="Munsterkotter M."/>
            <person name="Haase D."/>
            <person name="Oesterheld M."/>
            <person name="Mewes H.W."/>
            <person name="Mauceli E.W."/>
            <person name="DeCaprio D."/>
            <person name="Wade C.M."/>
            <person name="Butler J."/>
            <person name="Young S."/>
            <person name="Jaffe D.B."/>
            <person name="Calvo S."/>
            <person name="Nusbaum C."/>
            <person name="Galagan J."/>
            <person name="Birren B.W."/>
        </authorList>
    </citation>
    <scope>NUCLEOTIDE SEQUENCE [LARGE SCALE GENOMIC DNA]</scope>
    <source>
        <strain evidence="3">DSM 14603 / FGSC 9021 / UM521</strain>
    </source>
</reference>
<feature type="signal peptide" evidence="1">
    <location>
        <begin position="1"/>
        <end position="20"/>
    </location>
</feature>
<evidence type="ECO:0008006" key="4">
    <source>
        <dbReference type="Google" id="ProtNLM"/>
    </source>
</evidence>
<evidence type="ECO:0000313" key="3">
    <source>
        <dbReference type="Proteomes" id="UP000000561"/>
    </source>
</evidence>
<keyword evidence="1" id="KW-0732">Signal</keyword>
<gene>
    <name evidence="2" type="ORF">UMAG_11058</name>
</gene>
<name>A0A0D1C2J4_MYCMD</name>
<protein>
    <recommendedName>
        <fullName evidence="4">DUF302 domain-containing protein</fullName>
    </recommendedName>
</protein>
<dbReference type="InParanoid" id="A0A0D1C2J4"/>
<dbReference type="VEuPathDB" id="FungiDB:UMAG_11058"/>
<dbReference type="Proteomes" id="UP000000561">
    <property type="component" value="Chromosome 11"/>
</dbReference>
<organism evidence="2 3">
    <name type="scientific">Mycosarcoma maydis</name>
    <name type="common">Corn smut fungus</name>
    <name type="synonym">Ustilago maydis</name>
    <dbReference type="NCBI Taxonomy" id="5270"/>
    <lineage>
        <taxon>Eukaryota</taxon>
        <taxon>Fungi</taxon>
        <taxon>Dikarya</taxon>
        <taxon>Basidiomycota</taxon>
        <taxon>Ustilaginomycotina</taxon>
        <taxon>Ustilaginomycetes</taxon>
        <taxon>Ustilaginales</taxon>
        <taxon>Ustilaginaceae</taxon>
        <taxon>Mycosarcoma</taxon>
    </lineage>
</organism>
<dbReference type="RefSeq" id="XP_011390540.1">
    <property type="nucleotide sequence ID" value="XM_011392238.1"/>
</dbReference>
<dbReference type="KEGG" id="uma:UMAG_11058"/>
<dbReference type="AlphaFoldDB" id="A0A0D1C2J4"/>
<keyword evidence="3" id="KW-1185">Reference proteome</keyword>
<proteinExistence type="predicted"/>
<feature type="chain" id="PRO_5002227887" description="DUF302 domain-containing protein" evidence="1">
    <location>
        <begin position="21"/>
        <end position="164"/>
    </location>
</feature>
<evidence type="ECO:0000313" key="2">
    <source>
        <dbReference type="EMBL" id="KIS67992.1"/>
    </source>
</evidence>
<dbReference type="OrthoDB" id="10435598at2759"/>
<dbReference type="GeneID" id="23566988"/>